<dbReference type="InterPro" id="IPR020538">
    <property type="entry name" value="Hydgase_Ni_incorp_HypA/HybF_CS"/>
</dbReference>
<proteinExistence type="inferred from homology"/>
<evidence type="ECO:0000256" key="1">
    <source>
        <dbReference type="ARBA" id="ARBA00010748"/>
    </source>
</evidence>
<evidence type="ECO:0000313" key="5">
    <source>
        <dbReference type="EMBL" id="OIQ91424.1"/>
    </source>
</evidence>
<dbReference type="PROSITE" id="PS01249">
    <property type="entry name" value="HYPA"/>
    <property type="match status" value="1"/>
</dbReference>
<dbReference type="Pfam" id="PF01155">
    <property type="entry name" value="HypA"/>
    <property type="match status" value="1"/>
</dbReference>
<dbReference type="GO" id="GO:0051604">
    <property type="term" value="P:protein maturation"/>
    <property type="evidence" value="ECO:0007669"/>
    <property type="project" value="InterPro"/>
</dbReference>
<evidence type="ECO:0000256" key="4">
    <source>
        <dbReference type="ARBA" id="ARBA00022833"/>
    </source>
</evidence>
<dbReference type="InterPro" id="IPR000688">
    <property type="entry name" value="HypA/HybF"/>
</dbReference>
<protein>
    <submittedName>
        <fullName evidence="5">Hydrogenase/urease nickel incorporation protein HypA</fullName>
    </submittedName>
</protein>
<dbReference type="PANTHER" id="PTHR34535">
    <property type="entry name" value="HYDROGENASE MATURATION FACTOR HYPA"/>
    <property type="match status" value="1"/>
</dbReference>
<dbReference type="AlphaFoldDB" id="A0A1J5R5Z7"/>
<sequence>MHEMSLTEGVIRIIEEQAAAQGFVRVRRLWMEIGRLSTVDPEAMRFCFEAVRGNSPAAAAAELEITTVPGQAWCMDCSQTAEIEQRYDPCPRCGGHHLQVSGGEEMRVTEMEVE</sequence>
<evidence type="ECO:0000256" key="3">
    <source>
        <dbReference type="ARBA" id="ARBA00022723"/>
    </source>
</evidence>
<keyword evidence="3" id="KW-0479">Metal-binding</keyword>
<dbReference type="NCBIfam" id="TIGR00100">
    <property type="entry name" value="hypA"/>
    <property type="match status" value="1"/>
</dbReference>
<organism evidence="5">
    <name type="scientific">mine drainage metagenome</name>
    <dbReference type="NCBI Taxonomy" id="410659"/>
    <lineage>
        <taxon>unclassified sequences</taxon>
        <taxon>metagenomes</taxon>
        <taxon>ecological metagenomes</taxon>
    </lineage>
</organism>
<dbReference type="EMBL" id="MLJW01000259">
    <property type="protein sequence ID" value="OIQ91424.1"/>
    <property type="molecule type" value="Genomic_DNA"/>
</dbReference>
<dbReference type="GO" id="GO:0016151">
    <property type="term" value="F:nickel cation binding"/>
    <property type="evidence" value="ECO:0007669"/>
    <property type="project" value="InterPro"/>
</dbReference>
<dbReference type="PIRSF" id="PIRSF004761">
    <property type="entry name" value="Hydrgn_mat_HypA"/>
    <property type="match status" value="1"/>
</dbReference>
<keyword evidence="4" id="KW-0862">Zinc</keyword>
<name>A0A1J5R5Z7_9ZZZZ</name>
<comment type="caution">
    <text evidence="5">The sequence shown here is derived from an EMBL/GenBank/DDBJ whole genome shotgun (WGS) entry which is preliminary data.</text>
</comment>
<dbReference type="Gene3D" id="3.30.2320.80">
    <property type="match status" value="1"/>
</dbReference>
<dbReference type="PANTHER" id="PTHR34535:SF3">
    <property type="entry name" value="HYDROGENASE MATURATION FACTOR HYPA"/>
    <property type="match status" value="1"/>
</dbReference>
<accession>A0A1J5R5Z7</accession>
<dbReference type="GO" id="GO:0008270">
    <property type="term" value="F:zinc ion binding"/>
    <property type="evidence" value="ECO:0007669"/>
    <property type="project" value="TreeGrafter"/>
</dbReference>
<evidence type="ECO:0000256" key="2">
    <source>
        <dbReference type="ARBA" id="ARBA00022596"/>
    </source>
</evidence>
<dbReference type="HAMAP" id="MF_00213">
    <property type="entry name" value="HypA_HybF"/>
    <property type="match status" value="1"/>
</dbReference>
<reference evidence="5" key="1">
    <citation type="submission" date="2016-10" db="EMBL/GenBank/DDBJ databases">
        <title>Sequence of Gallionella enrichment culture.</title>
        <authorList>
            <person name="Poehlein A."/>
            <person name="Muehling M."/>
            <person name="Daniel R."/>
        </authorList>
    </citation>
    <scope>NUCLEOTIDE SEQUENCE</scope>
</reference>
<dbReference type="FunFam" id="3.30.2320.80:FF:000001">
    <property type="entry name" value="Hydrogenase maturation factor HypA"/>
    <property type="match status" value="1"/>
</dbReference>
<gene>
    <name evidence="5" type="primary">hypA_8</name>
    <name evidence="5" type="ORF">GALL_266290</name>
</gene>
<keyword evidence="2" id="KW-0533">Nickel</keyword>
<comment type="similarity">
    <text evidence="1">Belongs to the HypA/HybF family.</text>
</comment>